<dbReference type="InterPro" id="IPR011990">
    <property type="entry name" value="TPR-like_helical_dom_sf"/>
</dbReference>
<gene>
    <name evidence="1" type="ORF">KDL01_22820</name>
</gene>
<proteinExistence type="predicted"/>
<name>A0A941ITL7_9ACTN</name>
<comment type="caution">
    <text evidence="1">The sequence shown here is derived from an EMBL/GenBank/DDBJ whole genome shotgun (WGS) entry which is preliminary data.</text>
</comment>
<evidence type="ECO:0008006" key="3">
    <source>
        <dbReference type="Google" id="ProtNLM"/>
    </source>
</evidence>
<dbReference type="AlphaFoldDB" id="A0A941ITL7"/>
<keyword evidence="2" id="KW-1185">Reference proteome</keyword>
<evidence type="ECO:0000313" key="1">
    <source>
        <dbReference type="EMBL" id="MBR7836128.1"/>
    </source>
</evidence>
<accession>A0A941ITL7</accession>
<evidence type="ECO:0000313" key="2">
    <source>
        <dbReference type="Proteomes" id="UP000675781"/>
    </source>
</evidence>
<organism evidence="1 2">
    <name type="scientific">Actinospica durhamensis</name>
    <dbReference type="NCBI Taxonomy" id="1508375"/>
    <lineage>
        <taxon>Bacteria</taxon>
        <taxon>Bacillati</taxon>
        <taxon>Actinomycetota</taxon>
        <taxon>Actinomycetes</taxon>
        <taxon>Catenulisporales</taxon>
        <taxon>Actinospicaceae</taxon>
        <taxon>Actinospica</taxon>
    </lineage>
</organism>
<dbReference type="Gene3D" id="1.25.40.10">
    <property type="entry name" value="Tetratricopeptide repeat domain"/>
    <property type="match status" value="1"/>
</dbReference>
<sequence length="452" mass="48472">MRTANSSLQQLLGEANWTQDLLARQVNALAREVGLTIRLDRRTVSHWLAGRKPRAPLPDLIAEALSRRLGRPLTAERVGLSDPQEERFGRDRDLDPLETLRQLSKLTEAGRESELGGAYCLGELAVPGWPAGLPPRPVARPATGARLEPVHVSAAEAMAALFADADAVFGGGHARAALGRYLAYDIAPRLRAPGARRIRDRMLAVATELTHLCALMCFDDEQHALAQRYFAAALALAVENENPAEYAAILRSMSAQAHALGHPVPALSLARAAIESAEGRVLSDHQRAGLHGQFAVAAAAHGDGPAALAALERADVLLRTGRIPRGAAVAAYHPAAHAHHAAAVHTLLGDLPAGIKMLSESIRRRPAHERRTRAMAHALLAGMHLDQGHLDESVAACHAFIDAYPDLRSARAHTALRTLQARLRPHSAHHSARQLLARAAAISRPARPHAVI</sequence>
<dbReference type="RefSeq" id="WP_212530618.1">
    <property type="nucleotide sequence ID" value="NZ_JAGSOG010000126.1"/>
</dbReference>
<reference evidence="1" key="1">
    <citation type="submission" date="2021-04" db="EMBL/GenBank/DDBJ databases">
        <title>Genome based classification of Actinospica acidithermotolerans sp. nov., an actinobacterium isolated from an Indonesian hot spring.</title>
        <authorList>
            <person name="Kusuma A.B."/>
            <person name="Putra K.E."/>
            <person name="Nafisah S."/>
            <person name="Loh J."/>
            <person name="Nouioui I."/>
            <person name="Goodfellow M."/>
        </authorList>
    </citation>
    <scope>NUCLEOTIDE SEQUENCE</scope>
    <source>
        <strain evidence="1">CSCA 57</strain>
    </source>
</reference>
<protein>
    <recommendedName>
        <fullName evidence="3">Transcriptional regulator</fullName>
    </recommendedName>
</protein>
<dbReference type="SUPFAM" id="SSF48452">
    <property type="entry name" value="TPR-like"/>
    <property type="match status" value="1"/>
</dbReference>
<dbReference type="Proteomes" id="UP000675781">
    <property type="component" value="Unassembled WGS sequence"/>
</dbReference>
<dbReference type="EMBL" id="JAGSOG010000126">
    <property type="protein sequence ID" value="MBR7836128.1"/>
    <property type="molecule type" value="Genomic_DNA"/>
</dbReference>